<evidence type="ECO:0000256" key="5">
    <source>
        <dbReference type="ARBA" id="ARBA00022547"/>
    </source>
</evidence>
<dbReference type="CTD" id="4509"/>
<evidence type="ECO:0000256" key="10">
    <source>
        <dbReference type="ARBA" id="ARBA00023128"/>
    </source>
</evidence>
<keyword evidence="4 12" id="KW-0813">Transport</keyword>
<keyword evidence="6 12" id="KW-0812">Transmembrane</keyword>
<evidence type="ECO:0000256" key="2">
    <source>
        <dbReference type="ARBA" id="ARBA00008892"/>
    </source>
</evidence>
<feature type="transmembrane region" description="Helical" evidence="13">
    <location>
        <begin position="6"/>
        <end position="31"/>
    </location>
</feature>
<gene>
    <name evidence="14" type="primary">ATP8</name>
</gene>
<comment type="similarity">
    <text evidence="2 12">Belongs to the ATPase protein 8 family.</text>
</comment>
<comment type="subcellular location">
    <subcellularLocation>
        <location evidence="1 12">Mitochondrion membrane</location>
        <topology evidence="1 12">Single-pass membrane protein</topology>
    </subcellularLocation>
</comment>
<evidence type="ECO:0000256" key="3">
    <source>
        <dbReference type="ARBA" id="ARBA00011291"/>
    </source>
</evidence>
<evidence type="ECO:0000256" key="1">
    <source>
        <dbReference type="ARBA" id="ARBA00004304"/>
    </source>
</evidence>
<protein>
    <recommendedName>
        <fullName evidence="12">ATP synthase complex subunit 8</fullName>
    </recommendedName>
</protein>
<keyword evidence="11 13" id="KW-0472">Membrane</keyword>
<keyword evidence="5 12" id="KW-0138">CF(0)</keyword>
<dbReference type="InterPro" id="IPR001421">
    <property type="entry name" value="ATP8_metazoa"/>
</dbReference>
<keyword evidence="8 13" id="KW-1133">Transmembrane helix</keyword>
<keyword evidence="9 12" id="KW-0406">Ion transport</keyword>
<dbReference type="GeneID" id="27909976"/>
<evidence type="ECO:0000256" key="6">
    <source>
        <dbReference type="ARBA" id="ARBA00022692"/>
    </source>
</evidence>
<evidence type="ECO:0000313" key="14">
    <source>
        <dbReference type="EMBL" id="AKF02186.1"/>
    </source>
</evidence>
<dbReference type="EMBL" id="KP872847">
    <property type="protein sequence ID" value="AKF02186.1"/>
    <property type="molecule type" value="Genomic_DNA"/>
</dbReference>
<name>A0A162CGP6_CRYKY</name>
<dbReference type="Pfam" id="PF00895">
    <property type="entry name" value="ATP-synt_8"/>
    <property type="match status" value="1"/>
</dbReference>
<evidence type="ECO:0000256" key="12">
    <source>
        <dbReference type="RuleBase" id="RU003661"/>
    </source>
</evidence>
<organism evidence="14">
    <name type="scientific">Cryptocercus kyebangensis</name>
    <name type="common">Brown-hooded cockroach</name>
    <dbReference type="NCBI Taxonomy" id="161578"/>
    <lineage>
        <taxon>Eukaryota</taxon>
        <taxon>Metazoa</taxon>
        <taxon>Ecdysozoa</taxon>
        <taxon>Arthropoda</taxon>
        <taxon>Hexapoda</taxon>
        <taxon>Insecta</taxon>
        <taxon>Pterygota</taxon>
        <taxon>Neoptera</taxon>
        <taxon>Polyneoptera</taxon>
        <taxon>Dictyoptera</taxon>
        <taxon>Blattodea</taxon>
        <taxon>Blattoidea</taxon>
        <taxon>Cryptocercidae</taxon>
        <taxon>Cryptocercus</taxon>
    </lineage>
</organism>
<accession>A0A162CGP6</accession>
<dbReference type="RefSeq" id="YP_009253519.1">
    <property type="nucleotide sequence ID" value="NC_030191.1"/>
</dbReference>
<dbReference type="GO" id="GO:0015078">
    <property type="term" value="F:proton transmembrane transporter activity"/>
    <property type="evidence" value="ECO:0007669"/>
    <property type="project" value="InterPro"/>
</dbReference>
<keyword evidence="10 12" id="KW-0496">Mitochondrion</keyword>
<proteinExistence type="inferred from homology"/>
<sequence length="52" mass="6632">MPQMMPMSWTILFMFFSTTFMLFNFMNYFMYNPEKKKMITKKITIKEKNWKW</sequence>
<geneLocation type="mitochondrion" evidence="14"/>
<dbReference type="GO" id="GO:0031966">
    <property type="term" value="C:mitochondrial membrane"/>
    <property type="evidence" value="ECO:0007669"/>
    <property type="project" value="UniProtKB-SubCell"/>
</dbReference>
<evidence type="ECO:0000256" key="13">
    <source>
        <dbReference type="SAM" id="Phobius"/>
    </source>
</evidence>
<evidence type="ECO:0000256" key="11">
    <source>
        <dbReference type="ARBA" id="ARBA00023136"/>
    </source>
</evidence>
<dbReference type="GO" id="GO:0045259">
    <property type="term" value="C:proton-transporting ATP synthase complex"/>
    <property type="evidence" value="ECO:0007669"/>
    <property type="project" value="UniProtKB-KW"/>
</dbReference>
<evidence type="ECO:0000256" key="9">
    <source>
        <dbReference type="ARBA" id="ARBA00023065"/>
    </source>
</evidence>
<keyword evidence="7 12" id="KW-0375">Hydrogen ion transport</keyword>
<evidence type="ECO:0000256" key="7">
    <source>
        <dbReference type="ARBA" id="ARBA00022781"/>
    </source>
</evidence>
<dbReference type="GO" id="GO:0015986">
    <property type="term" value="P:proton motive force-driven ATP synthesis"/>
    <property type="evidence" value="ECO:0007669"/>
    <property type="project" value="InterPro"/>
</dbReference>
<evidence type="ECO:0000256" key="8">
    <source>
        <dbReference type="ARBA" id="ARBA00022989"/>
    </source>
</evidence>
<comment type="subunit">
    <text evidence="3">F-type ATPases have 2 components, CF(1) - the catalytic core - and CF(0) - the membrane proton channel.</text>
</comment>
<dbReference type="AlphaFoldDB" id="A0A162CGP6"/>
<evidence type="ECO:0000256" key="4">
    <source>
        <dbReference type="ARBA" id="ARBA00022448"/>
    </source>
</evidence>
<reference evidence="14" key="1">
    <citation type="submission" date="2015-03" db="EMBL/GenBank/DDBJ databases">
        <title>The phylogenetic relationship of Cryptocercus keybangensis based on the complete mitochondrial genome sequencence.</title>
        <authorList>
            <person name="Jeon M.G."/>
            <person name="Park Y.C."/>
        </authorList>
    </citation>
    <scope>NUCLEOTIDE SEQUENCE</scope>
</reference>